<dbReference type="PANTHER" id="PTHR43135:SF3">
    <property type="entry name" value="ALPHA-D-RIBOSE 1-METHYLPHOSPHONATE 5-TRIPHOSPHATE DIPHOSPHATASE"/>
    <property type="match status" value="1"/>
</dbReference>
<dbReference type="STRING" id="1943.AQJ64_01000"/>
<reference evidence="2 3" key="1">
    <citation type="submission" date="2015-10" db="EMBL/GenBank/DDBJ databases">
        <title>Draft genome sequence of Streptomyces griseoruber DSM 40281, type strain for the species Streptomyces griseoruber.</title>
        <authorList>
            <person name="Ruckert C."/>
            <person name="Winkler A."/>
            <person name="Kalinowski J."/>
            <person name="Kampfer P."/>
            <person name="Glaeser S."/>
        </authorList>
    </citation>
    <scope>NUCLEOTIDE SEQUENCE [LARGE SCALE GENOMIC DNA]</scope>
    <source>
        <strain evidence="2 3">DSM 40281</strain>
    </source>
</reference>
<dbReference type="InterPro" id="IPR051781">
    <property type="entry name" value="Metallo-dep_Hydrolase"/>
</dbReference>
<dbReference type="PANTHER" id="PTHR43135">
    <property type="entry name" value="ALPHA-D-RIBOSE 1-METHYLPHOSPHONATE 5-TRIPHOSPHATE DIPHOSPHATASE"/>
    <property type="match status" value="1"/>
</dbReference>
<comment type="caution">
    <text evidence="2">The sequence shown here is derived from an EMBL/GenBank/DDBJ whole genome shotgun (WGS) entry which is preliminary data.</text>
</comment>
<keyword evidence="3" id="KW-1185">Reference proteome</keyword>
<dbReference type="SUPFAM" id="SSF51556">
    <property type="entry name" value="Metallo-dependent hydrolases"/>
    <property type="match status" value="1"/>
</dbReference>
<dbReference type="Pfam" id="PF01979">
    <property type="entry name" value="Amidohydro_1"/>
    <property type="match status" value="1"/>
</dbReference>
<dbReference type="RefSeq" id="WP_055633105.1">
    <property type="nucleotide sequence ID" value="NZ_KQ948763.1"/>
</dbReference>
<evidence type="ECO:0000313" key="3">
    <source>
        <dbReference type="Proteomes" id="UP000052982"/>
    </source>
</evidence>
<dbReference type="OrthoDB" id="3514520at2"/>
<accession>A0A101TBM4</accession>
<protein>
    <recommendedName>
        <fullName evidence="1">Amidohydrolase-related domain-containing protein</fullName>
    </recommendedName>
</protein>
<dbReference type="Proteomes" id="UP000052982">
    <property type="component" value="Unassembled WGS sequence"/>
</dbReference>
<dbReference type="InterPro" id="IPR006680">
    <property type="entry name" value="Amidohydro-rel"/>
</dbReference>
<gene>
    <name evidence="2" type="ORF">AQJ64_01000</name>
</gene>
<proteinExistence type="predicted"/>
<organism evidence="2 3">
    <name type="scientific">Streptomyces griseoruber</name>
    <dbReference type="NCBI Taxonomy" id="1943"/>
    <lineage>
        <taxon>Bacteria</taxon>
        <taxon>Bacillati</taxon>
        <taxon>Actinomycetota</taxon>
        <taxon>Actinomycetes</taxon>
        <taxon>Kitasatosporales</taxon>
        <taxon>Streptomycetaceae</taxon>
        <taxon>Streptomyces</taxon>
    </lineage>
</organism>
<evidence type="ECO:0000313" key="2">
    <source>
        <dbReference type="EMBL" id="KUN89284.1"/>
    </source>
</evidence>
<dbReference type="SUPFAM" id="SSF51338">
    <property type="entry name" value="Composite domain of metallo-dependent hydrolases"/>
    <property type="match status" value="1"/>
</dbReference>
<sequence length="657" mass="71959">MNAAPGSDHYAYFSAGVRCGDLTVTAATADRLIVDFAVSNNGRGARLHEEINLDDRALPIAWSVEGTSLMGAAVHERLSAEGTTQTWSSQAEEGSHTGNRRLYLAADTSPYAHWITLQAALTAGGSVDALPSGQITVELLDQTTLDGDRNPVDIYVLRGVGLTPDYVLADHEGRFVAWLGSGQTLLREDHSDRQRELDALETHLTDLHLEQVQSRILHRYSAPVRIRNVRVFDPRTLTLTASQSVTFHRGRITTVEADATAHAVAGEVVIDGGGGTVLAGLHDMHAHVRPIDGLFYLAAGVTTVRDMGNANDTLMRLLERWDDSVTAGPAVVPSGFIEGRSEHSALLGIIPETLPQALDAVRWYAARDYHQIKIYNSMNPEWVPAMAEEAHRLGLRVVGHIPAFTTPDRMIEAGYDEVTHVNQLMLGWILDDGEDTRTPLRLTALARARDLDLGSEAVQQTVKRMRDGGIGLDTTAVIVERLMLSRARTVLPADAPFLSHMPAGYQRRRKRTYVPSRTEEDLLRYDESFPKVLEVIKLLHDNGIPLWPGTDDSTGFTVHRELELYAEAGLSPAEVLRIATLDCAAHLGLGHNHGAIERGKTASLLLIDGDPLTDISAIRNIRMVVKAGDIYFPEEIYTELGITPFSTAPAIDQEPTR</sequence>
<dbReference type="InterPro" id="IPR032466">
    <property type="entry name" value="Metal_Hydrolase"/>
</dbReference>
<dbReference type="GO" id="GO:0016810">
    <property type="term" value="F:hydrolase activity, acting on carbon-nitrogen (but not peptide) bonds"/>
    <property type="evidence" value="ECO:0007669"/>
    <property type="project" value="InterPro"/>
</dbReference>
<dbReference type="Gene3D" id="2.30.40.10">
    <property type="entry name" value="Urease, subunit C, domain 1"/>
    <property type="match status" value="1"/>
</dbReference>
<dbReference type="AlphaFoldDB" id="A0A101TBM4"/>
<name>A0A101TBM4_9ACTN</name>
<dbReference type="InterPro" id="IPR011059">
    <property type="entry name" value="Metal-dep_hydrolase_composite"/>
</dbReference>
<feature type="domain" description="Amidohydrolase-related" evidence="1">
    <location>
        <begin position="297"/>
        <end position="630"/>
    </location>
</feature>
<evidence type="ECO:0000259" key="1">
    <source>
        <dbReference type="Pfam" id="PF01979"/>
    </source>
</evidence>
<dbReference type="EMBL" id="LMWW01000001">
    <property type="protein sequence ID" value="KUN89284.1"/>
    <property type="molecule type" value="Genomic_DNA"/>
</dbReference>
<dbReference type="Gene3D" id="3.20.20.140">
    <property type="entry name" value="Metal-dependent hydrolases"/>
    <property type="match status" value="1"/>
</dbReference>